<evidence type="ECO:0000256" key="1">
    <source>
        <dbReference type="SAM" id="MobiDB-lite"/>
    </source>
</evidence>
<evidence type="ECO:0000313" key="2">
    <source>
        <dbReference type="EMBL" id="CAB4900429.1"/>
    </source>
</evidence>
<dbReference type="EMBL" id="CAFBMK010000018">
    <property type="protein sequence ID" value="CAB4900429.1"/>
    <property type="molecule type" value="Genomic_DNA"/>
</dbReference>
<feature type="region of interest" description="Disordered" evidence="1">
    <location>
        <begin position="455"/>
        <end position="499"/>
    </location>
</feature>
<feature type="region of interest" description="Disordered" evidence="1">
    <location>
        <begin position="385"/>
        <end position="421"/>
    </location>
</feature>
<reference evidence="2" key="1">
    <citation type="submission" date="2020-05" db="EMBL/GenBank/DDBJ databases">
        <authorList>
            <person name="Chiriac C."/>
            <person name="Salcher M."/>
            <person name="Ghai R."/>
            <person name="Kavagutti S V."/>
        </authorList>
    </citation>
    <scope>NUCLEOTIDE SEQUENCE</scope>
</reference>
<name>A0A6J7GAP1_9ZZZZ</name>
<gene>
    <name evidence="2" type="ORF">UFOPK3564_00538</name>
</gene>
<proteinExistence type="predicted"/>
<dbReference type="SUPFAM" id="SSF55874">
    <property type="entry name" value="ATPase domain of HSP90 chaperone/DNA topoisomerase II/histidine kinase"/>
    <property type="match status" value="1"/>
</dbReference>
<dbReference type="AlphaFoldDB" id="A0A6J7GAP1"/>
<accession>A0A6J7GAP1</accession>
<dbReference type="InterPro" id="IPR036890">
    <property type="entry name" value="HATPase_C_sf"/>
</dbReference>
<feature type="compositionally biased region" description="Basic and acidic residues" evidence="1">
    <location>
        <begin position="455"/>
        <end position="467"/>
    </location>
</feature>
<sequence length="635" mass="69076">MPIAPLTVHDSTQLLRRIALDVDPETGPLRELTMNGIQACQGVGGGTVRWTSTLVDDVPRLTVIDQGVGMSASDAVRYLGKIGLSGQLDTGLGANHGVGGRLSLLLASSSGVRYRTWTRPGRGAELALQTDTQTGQFGLALDDRGRAHSPLAWADAPDLIRQAGHGTEVMLLGRPDHPDTTRPADPDAAPGHIRRALNTRFAELPEGIEVEVDGPLEPDGLLARVDGARHHLNERAQQRGVVRLTHATLHWWLLEHQSPTTATPAPGHLAGGHVAALFQNELYDVQHARRGGFARMSQFGIRVAQDRVCVWVQPDAALVASSPSRSTLALRPDRPEDLWPGQAALPWPLWAAEFARRMPPALAQLALDADGDGESAQDLRRMAAKALQDDPGLGPVPRYEASGGHHEPSLGSLEPLDDPETFIPESAGVRGARQTLAMFGALLSDSDEGRAELRRLETVSRRQRPDGDATETPRAQPEAPERTPRRQRRGRATVHERDLPQPRWISVEDQTRPVGYLEDRVASYDLATNELTINADHRLYRALVRSLVSEHAGRRRSVVETLAGRIARREWYLHLAATILRSKQLATSAAWDSEAAASMHSPEALTGALAYNTAIHTRARRAMRSRLGAGDNANP</sequence>
<protein>
    <submittedName>
        <fullName evidence="2">Unannotated protein</fullName>
    </submittedName>
</protein>
<organism evidence="2">
    <name type="scientific">freshwater metagenome</name>
    <dbReference type="NCBI Taxonomy" id="449393"/>
    <lineage>
        <taxon>unclassified sequences</taxon>
        <taxon>metagenomes</taxon>
        <taxon>ecological metagenomes</taxon>
    </lineage>
</organism>